<evidence type="ECO:0000256" key="1">
    <source>
        <dbReference type="SAM" id="MobiDB-lite"/>
    </source>
</evidence>
<keyword evidence="3" id="KW-1185">Reference proteome</keyword>
<dbReference type="OrthoDB" id="636685at2759"/>
<feature type="region of interest" description="Disordered" evidence="1">
    <location>
        <begin position="1"/>
        <end position="63"/>
    </location>
</feature>
<dbReference type="Proteomes" id="UP000054144">
    <property type="component" value="Unassembled WGS sequence"/>
</dbReference>
<proteinExistence type="predicted"/>
<feature type="compositionally biased region" description="Basic and acidic residues" evidence="1">
    <location>
        <begin position="46"/>
        <end position="56"/>
    </location>
</feature>
<accession>A0A0D7AEF5</accession>
<feature type="region of interest" description="Disordered" evidence="1">
    <location>
        <begin position="147"/>
        <end position="237"/>
    </location>
</feature>
<name>A0A0D7AEF5_9AGAR</name>
<dbReference type="Gene3D" id="1.10.20.10">
    <property type="entry name" value="Histone, subunit A"/>
    <property type="match status" value="1"/>
</dbReference>
<evidence type="ECO:0000313" key="3">
    <source>
        <dbReference type="Proteomes" id="UP000054144"/>
    </source>
</evidence>
<feature type="compositionally biased region" description="Polar residues" evidence="1">
    <location>
        <begin position="224"/>
        <end position="234"/>
    </location>
</feature>
<dbReference type="GO" id="GO:0046982">
    <property type="term" value="F:protein heterodimerization activity"/>
    <property type="evidence" value="ECO:0007669"/>
    <property type="project" value="InterPro"/>
</dbReference>
<evidence type="ECO:0008006" key="4">
    <source>
        <dbReference type="Google" id="ProtNLM"/>
    </source>
</evidence>
<dbReference type="InterPro" id="IPR009072">
    <property type="entry name" value="Histone-fold"/>
</dbReference>
<dbReference type="EMBL" id="KN881851">
    <property type="protein sequence ID" value="KIY48256.1"/>
    <property type="molecule type" value="Genomic_DNA"/>
</dbReference>
<reference evidence="2 3" key="1">
    <citation type="journal article" date="2015" name="Fungal Genet. Biol.">
        <title>Evolution of novel wood decay mechanisms in Agaricales revealed by the genome sequences of Fistulina hepatica and Cylindrobasidium torrendii.</title>
        <authorList>
            <person name="Floudas D."/>
            <person name="Held B.W."/>
            <person name="Riley R."/>
            <person name="Nagy L.G."/>
            <person name="Koehler G."/>
            <person name="Ransdell A.S."/>
            <person name="Younus H."/>
            <person name="Chow J."/>
            <person name="Chiniquy J."/>
            <person name="Lipzen A."/>
            <person name="Tritt A."/>
            <person name="Sun H."/>
            <person name="Haridas S."/>
            <person name="LaButti K."/>
            <person name="Ohm R.A."/>
            <person name="Kues U."/>
            <person name="Blanchette R.A."/>
            <person name="Grigoriev I.V."/>
            <person name="Minto R.E."/>
            <person name="Hibbett D.S."/>
        </authorList>
    </citation>
    <scope>NUCLEOTIDE SEQUENCE [LARGE SCALE GENOMIC DNA]</scope>
    <source>
        <strain evidence="2 3">ATCC 64428</strain>
    </source>
</reference>
<feature type="region of interest" description="Disordered" evidence="1">
    <location>
        <begin position="251"/>
        <end position="366"/>
    </location>
</feature>
<dbReference type="SUPFAM" id="SSF47113">
    <property type="entry name" value="Histone-fold"/>
    <property type="match status" value="1"/>
</dbReference>
<feature type="compositionally biased region" description="Basic and acidic residues" evidence="1">
    <location>
        <begin position="12"/>
        <end position="21"/>
    </location>
</feature>
<gene>
    <name evidence="2" type="ORF">FISHEDRAFT_59067</name>
</gene>
<sequence length="366" mass="39696">MASHFATLGRQSSEDTVHDVDVDVTYASDAEDDVDQLYSSDGETDPTSKKGQRDVGRVPGTSDLSNARLQNIIQSEGVTGDLVLSREALFVLSVATEEFITRLAHGGLNEAQAEHRNVVQYTDMANRHYRTVIFAALQNLNRTSSDGPMCAPKLQPYNNIKNSSSSELREQREREMMEEDPAIPPRPDRVAPSALAPPHPGIHNSSSSTSKKRNGTTRKEGRKSGTSSRASTISDMRGDSLAAVMMGHAKMSDTRTESMPDLPGASEALPPLPHHRERSAWQDVVLQPSSPYRGAAANGDANGHVASSPPPNADRTPPCEPPNAFSSPHSRSLPPPQTFVSPAHHHVARMSPQPRQNSYPGPEEHD</sequence>
<organism evidence="2 3">
    <name type="scientific">Fistulina hepatica ATCC 64428</name>
    <dbReference type="NCBI Taxonomy" id="1128425"/>
    <lineage>
        <taxon>Eukaryota</taxon>
        <taxon>Fungi</taxon>
        <taxon>Dikarya</taxon>
        <taxon>Basidiomycota</taxon>
        <taxon>Agaricomycotina</taxon>
        <taxon>Agaricomycetes</taxon>
        <taxon>Agaricomycetidae</taxon>
        <taxon>Agaricales</taxon>
        <taxon>Fistulinaceae</taxon>
        <taxon>Fistulina</taxon>
    </lineage>
</organism>
<protein>
    <recommendedName>
        <fullName evidence="4">Transcription factor CBF/NF-Y/archaeal histone domain-containing protein</fullName>
    </recommendedName>
</protein>
<dbReference type="AlphaFoldDB" id="A0A0D7AEF5"/>
<evidence type="ECO:0000313" key="2">
    <source>
        <dbReference type="EMBL" id="KIY48256.1"/>
    </source>
</evidence>